<dbReference type="Proteomes" id="UP000000305">
    <property type="component" value="Unassembled WGS sequence"/>
</dbReference>
<evidence type="ECO:0000313" key="3">
    <source>
        <dbReference type="Proteomes" id="UP000000305"/>
    </source>
</evidence>
<keyword evidence="3" id="KW-1185">Reference proteome</keyword>
<dbReference type="eggNOG" id="KOG1868">
    <property type="taxonomic scope" value="Eukaryota"/>
</dbReference>
<feature type="region of interest" description="Disordered" evidence="1">
    <location>
        <begin position="325"/>
        <end position="388"/>
    </location>
</feature>
<dbReference type="STRING" id="6669.E9HUQ6"/>
<accession>E9HUQ6</accession>
<name>E9HUQ6_DAPPU</name>
<dbReference type="InParanoid" id="E9HUQ6"/>
<protein>
    <submittedName>
        <fullName evidence="2">Uncharacterized protein</fullName>
    </submittedName>
</protein>
<dbReference type="InterPro" id="IPR036873">
    <property type="entry name" value="Rhodanese-like_dom_sf"/>
</dbReference>
<dbReference type="OMA" id="CINIPHE"/>
<sequence length="388" mass="45623">MQLSAAALYKTLPLDARVDWPKRLTVDVIVLVDWFGESLPGSAIFALKEILTKWDPSSTYKGVIKLLSKGYDDWLSRFPMQTTNPHATAFVKETPVEDFSPDDIEYPDFDEAMRPPTIEMSTPSQPLINRTTKPAIEIKKIEEIPIDQPVTYPVPLPRSTIPKMPSIEKETDKIITEPSPVNRVGPVPKVDRNLKINAMVKYLQDEETLVEKHLAMTVNQLEKEKEWDKIRSEREASANNEITNQLQEREKQMLEMFNKMENDNKQQELEIARLRKQVETIRTAMENKTKPDAEENQIQARINEKEVKQAVMNREVERLRELRKDKEKAREKEKEEREKDDELKRNMQRLKDDQARKNEELKKKREEENKREEEKRRLETSRGKFLKM</sequence>
<organism evidence="2 3">
    <name type="scientific">Daphnia pulex</name>
    <name type="common">Water flea</name>
    <dbReference type="NCBI Taxonomy" id="6669"/>
    <lineage>
        <taxon>Eukaryota</taxon>
        <taxon>Metazoa</taxon>
        <taxon>Ecdysozoa</taxon>
        <taxon>Arthropoda</taxon>
        <taxon>Crustacea</taxon>
        <taxon>Branchiopoda</taxon>
        <taxon>Diplostraca</taxon>
        <taxon>Cladocera</taxon>
        <taxon>Anomopoda</taxon>
        <taxon>Daphniidae</taxon>
        <taxon>Daphnia</taxon>
    </lineage>
</organism>
<proteinExistence type="predicted"/>
<evidence type="ECO:0000256" key="1">
    <source>
        <dbReference type="SAM" id="MobiDB-lite"/>
    </source>
</evidence>
<dbReference type="AlphaFoldDB" id="E9HUQ6"/>
<gene>
    <name evidence="2" type="ORF">DAPPUDRAFT_266245</name>
</gene>
<dbReference type="OrthoDB" id="292964at2759"/>
<dbReference type="HOGENOM" id="CLU_712233_0_0_1"/>
<evidence type="ECO:0000313" key="2">
    <source>
        <dbReference type="EMBL" id="EFX64526.1"/>
    </source>
</evidence>
<feature type="compositionally biased region" description="Basic and acidic residues" evidence="1">
    <location>
        <begin position="325"/>
        <end position="382"/>
    </location>
</feature>
<dbReference type="Gene3D" id="3.40.250.10">
    <property type="entry name" value="Rhodanese-like domain"/>
    <property type="match status" value="1"/>
</dbReference>
<dbReference type="EMBL" id="GL732818">
    <property type="protein sequence ID" value="EFX64526.1"/>
    <property type="molecule type" value="Genomic_DNA"/>
</dbReference>
<dbReference type="KEGG" id="dpx:DAPPUDRAFT_266245"/>
<reference evidence="2 3" key="1">
    <citation type="journal article" date="2011" name="Science">
        <title>The ecoresponsive genome of Daphnia pulex.</title>
        <authorList>
            <person name="Colbourne J.K."/>
            <person name="Pfrender M.E."/>
            <person name="Gilbert D."/>
            <person name="Thomas W.K."/>
            <person name="Tucker A."/>
            <person name="Oakley T.H."/>
            <person name="Tokishita S."/>
            <person name="Aerts A."/>
            <person name="Arnold G.J."/>
            <person name="Basu M.K."/>
            <person name="Bauer D.J."/>
            <person name="Caceres C.E."/>
            <person name="Carmel L."/>
            <person name="Casola C."/>
            <person name="Choi J.H."/>
            <person name="Detter J.C."/>
            <person name="Dong Q."/>
            <person name="Dusheyko S."/>
            <person name="Eads B.D."/>
            <person name="Frohlich T."/>
            <person name="Geiler-Samerotte K.A."/>
            <person name="Gerlach D."/>
            <person name="Hatcher P."/>
            <person name="Jogdeo S."/>
            <person name="Krijgsveld J."/>
            <person name="Kriventseva E.V."/>
            <person name="Kultz D."/>
            <person name="Laforsch C."/>
            <person name="Lindquist E."/>
            <person name="Lopez J."/>
            <person name="Manak J.R."/>
            <person name="Muller J."/>
            <person name="Pangilinan J."/>
            <person name="Patwardhan R.P."/>
            <person name="Pitluck S."/>
            <person name="Pritham E.J."/>
            <person name="Rechtsteiner A."/>
            <person name="Rho M."/>
            <person name="Rogozin I.B."/>
            <person name="Sakarya O."/>
            <person name="Salamov A."/>
            <person name="Schaack S."/>
            <person name="Shapiro H."/>
            <person name="Shiga Y."/>
            <person name="Skalitzky C."/>
            <person name="Smith Z."/>
            <person name="Souvorov A."/>
            <person name="Sung W."/>
            <person name="Tang Z."/>
            <person name="Tsuchiya D."/>
            <person name="Tu H."/>
            <person name="Vos H."/>
            <person name="Wang M."/>
            <person name="Wolf Y.I."/>
            <person name="Yamagata H."/>
            <person name="Yamada T."/>
            <person name="Ye Y."/>
            <person name="Shaw J.R."/>
            <person name="Andrews J."/>
            <person name="Crease T.J."/>
            <person name="Tang H."/>
            <person name="Lucas S.M."/>
            <person name="Robertson H.M."/>
            <person name="Bork P."/>
            <person name="Koonin E.V."/>
            <person name="Zdobnov E.M."/>
            <person name="Grigoriev I.V."/>
            <person name="Lynch M."/>
            <person name="Boore J.L."/>
        </authorList>
    </citation>
    <scope>NUCLEOTIDE SEQUENCE [LARGE SCALE GENOMIC DNA]</scope>
</reference>